<reference evidence="1" key="2">
    <citation type="submission" date="2023-02" db="EMBL/GenBank/DDBJ databases">
        <authorList>
            <consortium name="DOE Joint Genome Institute"/>
            <person name="Mondo S.J."/>
            <person name="Chang Y."/>
            <person name="Wang Y."/>
            <person name="Ahrendt S."/>
            <person name="Andreopoulos W."/>
            <person name="Barry K."/>
            <person name="Beard J."/>
            <person name="Benny G.L."/>
            <person name="Blankenship S."/>
            <person name="Bonito G."/>
            <person name="Cuomo C."/>
            <person name="Desiro A."/>
            <person name="Gervers K.A."/>
            <person name="Hundley H."/>
            <person name="Kuo A."/>
            <person name="LaButti K."/>
            <person name="Lang B.F."/>
            <person name="Lipzen A."/>
            <person name="O'Donnell K."/>
            <person name="Pangilinan J."/>
            <person name="Reynolds N."/>
            <person name="Sandor L."/>
            <person name="Smith M.W."/>
            <person name="Tsang A."/>
            <person name="Grigoriev I.V."/>
            <person name="Stajich J.E."/>
            <person name="Spatafora J.W."/>
        </authorList>
    </citation>
    <scope>NUCLEOTIDE SEQUENCE</scope>
    <source>
        <strain evidence="1">RSA 2281</strain>
    </source>
</reference>
<feature type="non-terminal residue" evidence="1">
    <location>
        <position position="1"/>
    </location>
</feature>
<keyword evidence="2" id="KW-1185">Reference proteome</keyword>
<accession>A0AAD5KSU8</accession>
<reference evidence="1" key="1">
    <citation type="journal article" date="2022" name="IScience">
        <title>Evolution of zygomycete secretomes and the origins of terrestrial fungal ecologies.</title>
        <authorList>
            <person name="Chang Y."/>
            <person name="Wang Y."/>
            <person name="Mondo S."/>
            <person name="Ahrendt S."/>
            <person name="Andreopoulos W."/>
            <person name="Barry K."/>
            <person name="Beard J."/>
            <person name="Benny G.L."/>
            <person name="Blankenship S."/>
            <person name="Bonito G."/>
            <person name="Cuomo C."/>
            <person name="Desiro A."/>
            <person name="Gervers K.A."/>
            <person name="Hundley H."/>
            <person name="Kuo A."/>
            <person name="LaButti K."/>
            <person name="Lang B.F."/>
            <person name="Lipzen A."/>
            <person name="O'Donnell K."/>
            <person name="Pangilinan J."/>
            <person name="Reynolds N."/>
            <person name="Sandor L."/>
            <person name="Smith M.E."/>
            <person name="Tsang A."/>
            <person name="Grigoriev I.V."/>
            <person name="Stajich J.E."/>
            <person name="Spatafora J.W."/>
        </authorList>
    </citation>
    <scope>NUCLEOTIDE SEQUENCE</scope>
    <source>
        <strain evidence="1">RSA 2281</strain>
    </source>
</reference>
<proteinExistence type="predicted"/>
<organism evidence="1 2">
    <name type="scientific">Phascolomyces articulosus</name>
    <dbReference type="NCBI Taxonomy" id="60185"/>
    <lineage>
        <taxon>Eukaryota</taxon>
        <taxon>Fungi</taxon>
        <taxon>Fungi incertae sedis</taxon>
        <taxon>Mucoromycota</taxon>
        <taxon>Mucoromycotina</taxon>
        <taxon>Mucoromycetes</taxon>
        <taxon>Mucorales</taxon>
        <taxon>Lichtheimiaceae</taxon>
        <taxon>Phascolomyces</taxon>
    </lineage>
</organism>
<name>A0AAD5KSU8_9FUNG</name>
<evidence type="ECO:0000313" key="1">
    <source>
        <dbReference type="EMBL" id="KAI9278899.1"/>
    </source>
</evidence>
<evidence type="ECO:0000313" key="2">
    <source>
        <dbReference type="Proteomes" id="UP001209540"/>
    </source>
</evidence>
<gene>
    <name evidence="1" type="ORF">BDA99DRAFT_419193</name>
</gene>
<dbReference type="Proteomes" id="UP001209540">
    <property type="component" value="Unassembled WGS sequence"/>
</dbReference>
<sequence>QKRTRGWSQVSAPAIVAVPTTRAKTATVLGTISISGLNKVTVRIPNPSKKRKTGQESVILSTGTATVHCISFLEKTLDEMDKYPH</sequence>
<comment type="caution">
    <text evidence="1">The sequence shown here is derived from an EMBL/GenBank/DDBJ whole genome shotgun (WGS) entry which is preliminary data.</text>
</comment>
<dbReference type="EMBL" id="JAIXMP010000001">
    <property type="protein sequence ID" value="KAI9278899.1"/>
    <property type="molecule type" value="Genomic_DNA"/>
</dbReference>
<dbReference type="AlphaFoldDB" id="A0AAD5KSU8"/>
<protein>
    <submittedName>
        <fullName evidence="1">Uncharacterized protein</fullName>
    </submittedName>
</protein>
<feature type="non-terminal residue" evidence="1">
    <location>
        <position position="85"/>
    </location>
</feature>